<sequence length="138" mass="14865">MEFPKCPTPTAMTCTTRRMMASSPTPTPSSPTPGRSPVHKSEFGHGGSADAAGATKEEEGSGGLPAKVCLARADGRQMPARIRCLRPRHPQGGAATITYPTMGQHQFMEGKLLHLEHIRGSNKVCTTWFLPLGQYKMC</sequence>
<reference evidence="3" key="1">
    <citation type="journal article" date="2013" name="Nature">
        <title>Draft genome of the wheat A-genome progenitor Triticum urartu.</title>
        <authorList>
            <person name="Ling H.Q."/>
            <person name="Zhao S."/>
            <person name="Liu D."/>
            <person name="Wang J."/>
            <person name="Sun H."/>
            <person name="Zhang C."/>
            <person name="Fan H."/>
            <person name="Li D."/>
            <person name="Dong L."/>
            <person name="Tao Y."/>
            <person name="Gao C."/>
            <person name="Wu H."/>
            <person name="Li Y."/>
            <person name="Cui Y."/>
            <person name="Guo X."/>
            <person name="Zheng S."/>
            <person name="Wang B."/>
            <person name="Yu K."/>
            <person name="Liang Q."/>
            <person name="Yang W."/>
            <person name="Lou X."/>
            <person name="Chen J."/>
            <person name="Feng M."/>
            <person name="Jian J."/>
            <person name="Zhang X."/>
            <person name="Luo G."/>
            <person name="Jiang Y."/>
            <person name="Liu J."/>
            <person name="Wang Z."/>
            <person name="Sha Y."/>
            <person name="Zhang B."/>
            <person name="Wu H."/>
            <person name="Tang D."/>
            <person name="Shen Q."/>
            <person name="Xue P."/>
            <person name="Zou S."/>
            <person name="Wang X."/>
            <person name="Liu X."/>
            <person name="Wang F."/>
            <person name="Yang Y."/>
            <person name="An X."/>
            <person name="Dong Z."/>
            <person name="Zhang K."/>
            <person name="Zhang X."/>
            <person name="Luo M.C."/>
            <person name="Dvorak J."/>
            <person name="Tong Y."/>
            <person name="Wang J."/>
            <person name="Yang H."/>
            <person name="Li Z."/>
            <person name="Wang D."/>
            <person name="Zhang A."/>
            <person name="Wang J."/>
        </authorList>
    </citation>
    <scope>NUCLEOTIDE SEQUENCE</scope>
    <source>
        <strain evidence="3">cv. G1812</strain>
    </source>
</reference>
<accession>A0A8R7TKQ6</accession>
<reference evidence="2" key="2">
    <citation type="submission" date="2018-03" db="EMBL/GenBank/DDBJ databases">
        <title>The Triticum urartu genome reveals the dynamic nature of wheat genome evolution.</title>
        <authorList>
            <person name="Ling H."/>
            <person name="Ma B."/>
            <person name="Shi X."/>
            <person name="Liu H."/>
            <person name="Dong L."/>
            <person name="Sun H."/>
            <person name="Cao Y."/>
            <person name="Gao Q."/>
            <person name="Zheng S."/>
            <person name="Li Y."/>
            <person name="Yu Y."/>
            <person name="Du H."/>
            <person name="Qi M."/>
            <person name="Li Y."/>
            <person name="Yu H."/>
            <person name="Cui Y."/>
            <person name="Wang N."/>
            <person name="Chen C."/>
            <person name="Wu H."/>
            <person name="Zhao Y."/>
            <person name="Zhang J."/>
            <person name="Li Y."/>
            <person name="Zhou W."/>
            <person name="Zhang B."/>
            <person name="Hu W."/>
            <person name="Eijk M."/>
            <person name="Tang J."/>
            <person name="Witsenboer H."/>
            <person name="Zhao S."/>
            <person name="Li Z."/>
            <person name="Zhang A."/>
            <person name="Wang D."/>
            <person name="Liang C."/>
        </authorList>
    </citation>
    <scope>NUCLEOTIDE SEQUENCE [LARGE SCALE GENOMIC DNA]</scope>
    <source>
        <strain evidence="2">cv. G1812</strain>
    </source>
</reference>
<keyword evidence="3" id="KW-1185">Reference proteome</keyword>
<dbReference type="Gramene" id="TuG1812G0200004321.01.T01">
    <property type="protein sequence ID" value="TuG1812G0200004321.01.T01"/>
    <property type="gene ID" value="TuG1812G0200004321.01"/>
</dbReference>
<feature type="compositionally biased region" description="Low complexity" evidence="1">
    <location>
        <begin position="8"/>
        <end position="24"/>
    </location>
</feature>
<dbReference type="EnsemblPlants" id="TuG1812G0200004321.01.T01">
    <property type="protein sequence ID" value="TuG1812G0200004321.01.T01"/>
    <property type="gene ID" value="TuG1812G0200004321.01"/>
</dbReference>
<proteinExistence type="predicted"/>
<name>A0A8R7TKQ6_TRIUA</name>
<evidence type="ECO:0000256" key="1">
    <source>
        <dbReference type="SAM" id="MobiDB-lite"/>
    </source>
</evidence>
<evidence type="ECO:0000313" key="3">
    <source>
        <dbReference type="Proteomes" id="UP000015106"/>
    </source>
</evidence>
<protein>
    <submittedName>
        <fullName evidence="2">Uncharacterized protein</fullName>
    </submittedName>
</protein>
<feature type="region of interest" description="Disordered" evidence="1">
    <location>
        <begin position="1"/>
        <end position="64"/>
    </location>
</feature>
<evidence type="ECO:0000313" key="2">
    <source>
        <dbReference type="EnsemblPlants" id="TuG1812G0200004321.01.T01"/>
    </source>
</evidence>
<reference evidence="2" key="3">
    <citation type="submission" date="2022-06" db="UniProtKB">
        <authorList>
            <consortium name="EnsemblPlants"/>
        </authorList>
    </citation>
    <scope>IDENTIFICATION</scope>
</reference>
<dbReference type="Proteomes" id="UP000015106">
    <property type="component" value="Chromosome 2"/>
</dbReference>
<dbReference type="AlphaFoldDB" id="A0A8R7TKQ6"/>
<organism evidence="2 3">
    <name type="scientific">Triticum urartu</name>
    <name type="common">Red wild einkorn</name>
    <name type="synonym">Crithodium urartu</name>
    <dbReference type="NCBI Taxonomy" id="4572"/>
    <lineage>
        <taxon>Eukaryota</taxon>
        <taxon>Viridiplantae</taxon>
        <taxon>Streptophyta</taxon>
        <taxon>Embryophyta</taxon>
        <taxon>Tracheophyta</taxon>
        <taxon>Spermatophyta</taxon>
        <taxon>Magnoliopsida</taxon>
        <taxon>Liliopsida</taxon>
        <taxon>Poales</taxon>
        <taxon>Poaceae</taxon>
        <taxon>BOP clade</taxon>
        <taxon>Pooideae</taxon>
        <taxon>Triticodae</taxon>
        <taxon>Triticeae</taxon>
        <taxon>Triticinae</taxon>
        <taxon>Triticum</taxon>
    </lineage>
</organism>